<name>A0A173UNW0_9FIRM</name>
<dbReference type="InterPro" id="IPR050288">
    <property type="entry name" value="Cellulose_deg_GH3"/>
</dbReference>
<dbReference type="EMBL" id="CYXZ01000016">
    <property type="protein sequence ID" value="CUN16712.1"/>
    <property type="molecule type" value="Genomic_DNA"/>
</dbReference>
<dbReference type="GO" id="GO:0008422">
    <property type="term" value="F:beta-glucosidase activity"/>
    <property type="evidence" value="ECO:0007669"/>
    <property type="project" value="UniProtKB-EC"/>
</dbReference>
<dbReference type="Pfam" id="PF14310">
    <property type="entry name" value="Fn3-like"/>
    <property type="match status" value="1"/>
</dbReference>
<sequence>MGNSGIGVPLPELAAYCREAAAEGAVLLKNEGHMLPVKKDETVSIFGRSQIEYYRSGTGSGGAVNVPYVKNILDGIKENNAFPVNEELVETYKEWLKEHPFDNGGGGWAAEPWHQEEMEITDEIARRAAEKSEKAIFLIGRTAGEDKDYEDTEGSYLLTKREKENLRIVTKYFDEVAVLLNVSNIIDMSWTKDAAYQDHIKAIFYIWQGGMEGANAVADLLSGRVTPSGKLTDTIAEKLSDYPAADHFGSKTENIYAEDIYVGYRYFETFAPEKVMYEFGFGLSYTEFSMETVKAESTGNGKDAKIALSIRVKNTGAAAGKEAAQVYVSAPQGQLGKPAKVLCGFAKTKLLAPGEEEVLELTIPVSRFASYDDSGVTGHKSCYVLEEGLYKIYVGNSVRCTEKANVDGKGGYEVSSCIVTEELEEALAPTKEFLRLKTGRQKEDGVFARAYEKAPQQMVDLAERIKSRLPKELPQTGNKGITLQAVAENIKNGSSVEEELDAFVAQFTNEELAVIVRGEGMSSPKVTPGTASAFGGVSDSLHGYGIPIACASDGPSGIRMESGLKATQLPIGTLLACSFNIPMMEELYQMEGRELVGNEIDTLLGPGINIHRYPLNGRNFEYFSEDPLVTGQFAAAMTRGIRSAGSSATVKHFAANNQETERHNVNSVVSERALREIYLKGFEIAVKEGNANSIMTSYNPVNGHWTASNYDLNTTILRGEWGYQGIVMTDWWAKMNDVVNGGEADRRYTSFMVRAQNDLYMVVNNNGAAINAAGDDTVEALEAGKLTVGELQRCAKNICRFLLGTPVMKRPLKDFDPLLTVTAKEAVNTDEKQVCALQSGNRIEAGKFENTVLYVEKESILNVNAHFCFPVEGLAQGAANLYLNGELMATVQTGGTGERFLTQRMCRVKFMPGYYELKAEYVTPELKLDWIELE</sequence>
<dbReference type="InterPro" id="IPR002772">
    <property type="entry name" value="Glyco_hydro_3_C"/>
</dbReference>
<dbReference type="InterPro" id="IPR019800">
    <property type="entry name" value="Glyco_hydro_3_AS"/>
</dbReference>
<evidence type="ECO:0000256" key="4">
    <source>
        <dbReference type="RuleBase" id="RU361161"/>
    </source>
</evidence>
<dbReference type="PRINTS" id="PR00133">
    <property type="entry name" value="GLHYDRLASE3"/>
</dbReference>
<dbReference type="GO" id="GO:0005975">
    <property type="term" value="P:carbohydrate metabolic process"/>
    <property type="evidence" value="ECO:0007669"/>
    <property type="project" value="InterPro"/>
</dbReference>
<dbReference type="SUPFAM" id="SSF52279">
    <property type="entry name" value="Beta-D-glucan exohydrolase, C-terminal domain"/>
    <property type="match status" value="1"/>
</dbReference>
<dbReference type="Pfam" id="PF00933">
    <property type="entry name" value="Glyco_hydro_3"/>
    <property type="match status" value="1"/>
</dbReference>
<dbReference type="EC" id="3.2.1.21" evidence="6"/>
<dbReference type="Gene3D" id="2.60.40.10">
    <property type="entry name" value="Immunoglobulins"/>
    <property type="match status" value="1"/>
</dbReference>
<dbReference type="PANTHER" id="PTHR42715:SF10">
    <property type="entry name" value="BETA-GLUCOSIDASE"/>
    <property type="match status" value="1"/>
</dbReference>
<evidence type="ECO:0000256" key="1">
    <source>
        <dbReference type="ARBA" id="ARBA00005336"/>
    </source>
</evidence>
<evidence type="ECO:0000256" key="2">
    <source>
        <dbReference type="ARBA" id="ARBA00022801"/>
    </source>
</evidence>
<evidence type="ECO:0000256" key="3">
    <source>
        <dbReference type="ARBA" id="ARBA00023277"/>
    </source>
</evidence>
<dbReference type="Gene3D" id="3.20.20.300">
    <property type="entry name" value="Glycoside hydrolase, family 3, N-terminal domain"/>
    <property type="match status" value="1"/>
</dbReference>
<dbReference type="InterPro" id="IPR036962">
    <property type="entry name" value="Glyco_hydro_3_N_sf"/>
</dbReference>
<dbReference type="InterPro" id="IPR013783">
    <property type="entry name" value="Ig-like_fold"/>
</dbReference>
<dbReference type="InterPro" id="IPR017853">
    <property type="entry name" value="GH"/>
</dbReference>
<dbReference type="PANTHER" id="PTHR42715">
    <property type="entry name" value="BETA-GLUCOSIDASE"/>
    <property type="match status" value="1"/>
</dbReference>
<dbReference type="Proteomes" id="UP000095350">
    <property type="component" value="Unassembled WGS sequence"/>
</dbReference>
<dbReference type="InterPro" id="IPR036881">
    <property type="entry name" value="Glyco_hydro_3_C_sf"/>
</dbReference>
<dbReference type="SUPFAM" id="SSF51445">
    <property type="entry name" value="(Trans)glycosidases"/>
    <property type="match status" value="1"/>
</dbReference>
<feature type="domain" description="Fibronectin type III-like" evidence="5">
    <location>
        <begin position="322"/>
        <end position="398"/>
    </location>
</feature>
<dbReference type="OrthoDB" id="98455at2"/>
<keyword evidence="3" id="KW-0119">Carbohydrate metabolism</keyword>
<dbReference type="InterPro" id="IPR026891">
    <property type="entry name" value="Fn3-like"/>
</dbReference>
<dbReference type="AlphaFoldDB" id="A0A173UNW0"/>
<dbReference type="Pfam" id="PF01915">
    <property type="entry name" value="Glyco_hydro_3_C"/>
    <property type="match status" value="1"/>
</dbReference>
<dbReference type="PROSITE" id="PS00775">
    <property type="entry name" value="GLYCOSYL_HYDROL_F3"/>
    <property type="match status" value="1"/>
</dbReference>
<keyword evidence="2 4" id="KW-0378">Hydrolase</keyword>
<reference evidence="6 7" key="1">
    <citation type="submission" date="2015-09" db="EMBL/GenBank/DDBJ databases">
        <authorList>
            <consortium name="Pathogen Informatics"/>
        </authorList>
    </citation>
    <scope>NUCLEOTIDE SEQUENCE [LARGE SCALE GENOMIC DNA]</scope>
    <source>
        <strain evidence="6 7">2789STDY5834960</strain>
    </source>
</reference>
<comment type="similarity">
    <text evidence="1 4">Belongs to the glycosyl hydrolase 3 family.</text>
</comment>
<dbReference type="InterPro" id="IPR001764">
    <property type="entry name" value="Glyco_hydro_3_N"/>
</dbReference>
<proteinExistence type="inferred from homology"/>
<protein>
    <submittedName>
        <fullName evidence="6">Thermostable beta-glucosidase B</fullName>
        <ecNumber evidence="6">3.2.1.21</ecNumber>
    </submittedName>
</protein>
<evidence type="ECO:0000313" key="7">
    <source>
        <dbReference type="Proteomes" id="UP000095350"/>
    </source>
</evidence>
<dbReference type="SMART" id="SM01217">
    <property type="entry name" value="Fn3_like"/>
    <property type="match status" value="1"/>
</dbReference>
<dbReference type="PaxDb" id="166486-ERS852572_02229"/>
<accession>A0A173UNW0</accession>
<dbReference type="STRING" id="166486.ERS852572_02229"/>
<gene>
    <name evidence="6" type="primary">bglB_6</name>
    <name evidence="6" type="ORF">ERS852572_02229</name>
</gene>
<dbReference type="Gene3D" id="3.40.50.1700">
    <property type="entry name" value="Glycoside hydrolase family 3 C-terminal domain"/>
    <property type="match status" value="1"/>
</dbReference>
<organism evidence="6 7">
    <name type="scientific">Roseburia intestinalis</name>
    <dbReference type="NCBI Taxonomy" id="166486"/>
    <lineage>
        <taxon>Bacteria</taxon>
        <taxon>Bacillati</taxon>
        <taxon>Bacillota</taxon>
        <taxon>Clostridia</taxon>
        <taxon>Lachnospirales</taxon>
        <taxon>Lachnospiraceae</taxon>
        <taxon>Roseburia</taxon>
    </lineage>
</organism>
<dbReference type="RefSeq" id="WP_055194637.1">
    <property type="nucleotide sequence ID" value="NZ_CABIYH010000016.1"/>
</dbReference>
<evidence type="ECO:0000313" key="6">
    <source>
        <dbReference type="EMBL" id="CUN16712.1"/>
    </source>
</evidence>
<evidence type="ECO:0000259" key="5">
    <source>
        <dbReference type="SMART" id="SM01217"/>
    </source>
</evidence>
<keyword evidence="4 6" id="KW-0326">Glycosidase</keyword>